<dbReference type="AlphaFoldDB" id="A0A2T0RB98"/>
<evidence type="ECO:0000313" key="3">
    <source>
        <dbReference type="Proteomes" id="UP000238083"/>
    </source>
</evidence>
<name>A0A2T0RB98_9ACTN</name>
<sequence>MTTSQALAALRRALVPALVTAVVVFGALLLVLGLQSPTYQARVGLVAVPVPQTSQESTGSYGEVVALVLPALPELVVSAPVRQGIERAVPAGQAAATTTTVELVPSSAVARITVTAPSAEAAEAGLQVVVAQVQGSGVLDPVGAFRVVGDVTAPATALRPDRLLSTGLALLAAAVAAVLAVAAVHVLRPRVLTVGDVERIARRTAGARVPVELLRADGETLSARMAADHPRASVVRVFASDQQEAGNLAAVQGAVRGSDLAVSGPSEDPAAVEVEAEVAIVTATLRRTTPQELTTALLRARASGRPLGAVVVS</sequence>
<reference evidence="2 3" key="1">
    <citation type="submission" date="2018-03" db="EMBL/GenBank/DDBJ databases">
        <title>Genomic Encyclopedia of Archaeal and Bacterial Type Strains, Phase II (KMG-II): from individual species to whole genera.</title>
        <authorList>
            <person name="Goeker M."/>
        </authorList>
    </citation>
    <scope>NUCLEOTIDE SEQUENCE [LARGE SCALE GENOMIC DNA]</scope>
    <source>
        <strain evidence="2 3">DSM 19711</strain>
    </source>
</reference>
<dbReference type="OrthoDB" id="3689922at2"/>
<organism evidence="2 3">
    <name type="scientific">Kineococcus rhizosphaerae</name>
    <dbReference type="NCBI Taxonomy" id="559628"/>
    <lineage>
        <taxon>Bacteria</taxon>
        <taxon>Bacillati</taxon>
        <taxon>Actinomycetota</taxon>
        <taxon>Actinomycetes</taxon>
        <taxon>Kineosporiales</taxon>
        <taxon>Kineosporiaceae</taxon>
        <taxon>Kineococcus</taxon>
    </lineage>
</organism>
<evidence type="ECO:0000256" key="1">
    <source>
        <dbReference type="SAM" id="Phobius"/>
    </source>
</evidence>
<protein>
    <recommendedName>
        <fullName evidence="4">Capsular polysaccharide biosynthesis protein</fullName>
    </recommendedName>
</protein>
<keyword evidence="1" id="KW-1133">Transmembrane helix</keyword>
<evidence type="ECO:0000313" key="2">
    <source>
        <dbReference type="EMBL" id="PRY18429.1"/>
    </source>
</evidence>
<evidence type="ECO:0008006" key="4">
    <source>
        <dbReference type="Google" id="ProtNLM"/>
    </source>
</evidence>
<keyword evidence="3" id="KW-1185">Reference proteome</keyword>
<dbReference type="RefSeq" id="WP_106206879.1">
    <property type="nucleotide sequence ID" value="NZ_PVZF01000001.1"/>
</dbReference>
<proteinExistence type="predicted"/>
<dbReference type="EMBL" id="PVZF01000001">
    <property type="protein sequence ID" value="PRY18429.1"/>
    <property type="molecule type" value="Genomic_DNA"/>
</dbReference>
<gene>
    <name evidence="2" type="ORF">CLV37_101674</name>
</gene>
<keyword evidence="1" id="KW-0812">Transmembrane</keyword>
<feature type="transmembrane region" description="Helical" evidence="1">
    <location>
        <begin position="168"/>
        <end position="187"/>
    </location>
</feature>
<keyword evidence="1" id="KW-0472">Membrane</keyword>
<dbReference type="Proteomes" id="UP000238083">
    <property type="component" value="Unassembled WGS sequence"/>
</dbReference>
<comment type="caution">
    <text evidence="2">The sequence shown here is derived from an EMBL/GenBank/DDBJ whole genome shotgun (WGS) entry which is preliminary data.</text>
</comment>
<accession>A0A2T0RB98</accession>
<feature type="transmembrane region" description="Helical" evidence="1">
    <location>
        <begin position="13"/>
        <end position="34"/>
    </location>
</feature>